<keyword evidence="2" id="KW-1133">Transmembrane helix</keyword>
<dbReference type="EMBL" id="JABBWD010000023">
    <property type="protein sequence ID" value="KAG1776971.1"/>
    <property type="molecule type" value="Genomic_DNA"/>
</dbReference>
<dbReference type="GO" id="GO:0005524">
    <property type="term" value="F:ATP binding"/>
    <property type="evidence" value="ECO:0007669"/>
    <property type="project" value="InterPro"/>
</dbReference>
<evidence type="ECO:0000259" key="3">
    <source>
        <dbReference type="Pfam" id="PF09830"/>
    </source>
</evidence>
<feature type="region of interest" description="Disordered" evidence="1">
    <location>
        <begin position="226"/>
        <end position="251"/>
    </location>
</feature>
<dbReference type="Pfam" id="PF19327">
    <property type="entry name" value="Ap4A_phos_N"/>
    <property type="match status" value="1"/>
</dbReference>
<dbReference type="PANTHER" id="PTHR38420:SF1">
    <property type="entry name" value="PUTATIVE (AFU_ORTHOLOGUE AFUA_5G14690)-RELATED"/>
    <property type="match status" value="1"/>
</dbReference>
<dbReference type="Proteomes" id="UP000714275">
    <property type="component" value="Unassembled WGS sequence"/>
</dbReference>
<evidence type="ECO:0000313" key="6">
    <source>
        <dbReference type="EMBL" id="KAG1776971.1"/>
    </source>
</evidence>
<feature type="domain" description="DUF7727" evidence="5">
    <location>
        <begin position="1"/>
        <end position="140"/>
    </location>
</feature>
<keyword evidence="7" id="KW-1185">Reference proteome</keyword>
<dbReference type="Gene3D" id="3.30.428.70">
    <property type="match status" value="1"/>
</dbReference>
<evidence type="ECO:0000313" key="7">
    <source>
        <dbReference type="Proteomes" id="UP000714275"/>
    </source>
</evidence>
<evidence type="ECO:0000259" key="4">
    <source>
        <dbReference type="Pfam" id="PF19327"/>
    </source>
</evidence>
<dbReference type="InterPro" id="IPR019200">
    <property type="entry name" value="ATP_adenylylTrfase_C"/>
</dbReference>
<feature type="domain" description="ATP adenylyltransferase C-terminal" evidence="3">
    <location>
        <begin position="378"/>
        <end position="497"/>
    </location>
</feature>
<evidence type="ECO:0000256" key="2">
    <source>
        <dbReference type="SAM" id="Phobius"/>
    </source>
</evidence>
<dbReference type="InterPro" id="IPR009163">
    <property type="entry name" value="Ap4A_phos1/2"/>
</dbReference>
<protein>
    <submittedName>
        <fullName evidence="6">ATP adenylyltransferase-domain-containing protein</fullName>
    </submittedName>
</protein>
<dbReference type="InterPro" id="IPR056144">
    <property type="entry name" value="DUF7727"/>
</dbReference>
<dbReference type="InterPro" id="IPR045759">
    <property type="entry name" value="Ap4A_phos1/2_N"/>
</dbReference>
<dbReference type="PANTHER" id="PTHR38420">
    <property type="entry name" value="AP-4-A PHOSPHORYLASE II"/>
    <property type="match status" value="1"/>
</dbReference>
<dbReference type="SUPFAM" id="SSF54197">
    <property type="entry name" value="HIT-like"/>
    <property type="match status" value="1"/>
</dbReference>
<dbReference type="OrthoDB" id="10267950at2759"/>
<feature type="transmembrane region" description="Helical" evidence="2">
    <location>
        <begin position="98"/>
        <end position="115"/>
    </location>
</feature>
<evidence type="ECO:0000256" key="1">
    <source>
        <dbReference type="SAM" id="MobiDB-lite"/>
    </source>
</evidence>
<evidence type="ECO:0000259" key="5">
    <source>
        <dbReference type="Pfam" id="PF24853"/>
    </source>
</evidence>
<dbReference type="InterPro" id="IPR036265">
    <property type="entry name" value="HIT-like_sf"/>
</dbReference>
<accession>A0A9P7D3D0</accession>
<dbReference type="GO" id="GO:0003877">
    <property type="term" value="F:ATP:ADP adenylyltransferase activity"/>
    <property type="evidence" value="ECO:0007669"/>
    <property type="project" value="InterPro"/>
</dbReference>
<keyword evidence="2" id="KW-0472">Membrane</keyword>
<keyword evidence="2" id="KW-0812">Transmembrane</keyword>
<feature type="domain" description="Ap4A phosphorylase 1/2 N-terminal" evidence="4">
    <location>
        <begin position="172"/>
        <end position="352"/>
    </location>
</feature>
<comment type="caution">
    <text evidence="6">The sequence shown here is derived from an EMBL/GenBank/DDBJ whole genome shotgun (WGS) entry which is preliminary data.</text>
</comment>
<gene>
    <name evidence="6" type="ORF">EV702DRAFT_1226651</name>
</gene>
<keyword evidence="6" id="KW-0808">Transferase</keyword>
<dbReference type="Pfam" id="PF24853">
    <property type="entry name" value="DUF7727"/>
    <property type="match status" value="1"/>
</dbReference>
<dbReference type="InterPro" id="IPR043171">
    <property type="entry name" value="Ap4A_phos1/2-like"/>
</dbReference>
<reference evidence="6" key="1">
    <citation type="journal article" date="2020" name="New Phytol.">
        <title>Comparative genomics reveals dynamic genome evolution in host specialist ectomycorrhizal fungi.</title>
        <authorList>
            <person name="Lofgren L.A."/>
            <person name="Nguyen N.H."/>
            <person name="Vilgalys R."/>
            <person name="Ruytinx J."/>
            <person name="Liao H.L."/>
            <person name="Branco S."/>
            <person name="Kuo A."/>
            <person name="LaButti K."/>
            <person name="Lipzen A."/>
            <person name="Andreopoulos W."/>
            <person name="Pangilinan J."/>
            <person name="Riley R."/>
            <person name="Hundley H."/>
            <person name="Na H."/>
            <person name="Barry K."/>
            <person name="Grigoriev I.V."/>
            <person name="Stajich J.E."/>
            <person name="Kennedy P.G."/>
        </authorList>
    </citation>
    <scope>NUCLEOTIDE SEQUENCE</scope>
    <source>
        <strain evidence="6">DOB743</strain>
    </source>
</reference>
<dbReference type="Pfam" id="PF09830">
    <property type="entry name" value="ATP_transf"/>
    <property type="match status" value="1"/>
</dbReference>
<sequence>MGKLMWHDLSRYISLTASVYAVWASFWGFFFRKFFWDFIGGTLRSPGGLQPSPKFAVFITIIVKFPIVQIITMALGLIIIALEYPIPILKGTAIHRSIALRVVLLIIQAAGTVLFYQGTNAALWSLIAAMFYIRAMTLREKMEEATTKKGQLAHSDRLYTASAVFSVTYIMKASDIISALSSRFEAAQSSGDLFFFPSEVSKHEEIGIEWEIRLCTALQKKPVVSPPPASGEAGIAPSPSQANQLDETAKNSDPFAPPYVPNLHIGDLCDESSGAEYGVLLNKYSVVPHHFLLVTKEFMPQTSPLLPHDLVQTYLLLLAARKARKNYFAFYNCGSNSGASQNHKHIQFIEVEDDGPPIERLAKAANLEVSGKPFSLSSVPYANHVYRLPTLSNGASPEQLEQVLFLPFLSLLDLVISTVRHATDYPSGTPSYNVILTLEHMHLIPRRWETYTLGESGATLSVNSLGFAGMLMVKSESERQALEQEKIGTVLRGVGVESVHELQVAGTSMDAMDETGA</sequence>
<dbReference type="GO" id="GO:0009117">
    <property type="term" value="P:nucleotide metabolic process"/>
    <property type="evidence" value="ECO:0007669"/>
    <property type="project" value="InterPro"/>
</dbReference>
<keyword evidence="6" id="KW-0548">Nucleotidyltransferase</keyword>
<proteinExistence type="predicted"/>
<organism evidence="6 7">
    <name type="scientific">Suillus placidus</name>
    <dbReference type="NCBI Taxonomy" id="48579"/>
    <lineage>
        <taxon>Eukaryota</taxon>
        <taxon>Fungi</taxon>
        <taxon>Dikarya</taxon>
        <taxon>Basidiomycota</taxon>
        <taxon>Agaricomycotina</taxon>
        <taxon>Agaricomycetes</taxon>
        <taxon>Agaricomycetidae</taxon>
        <taxon>Boletales</taxon>
        <taxon>Suillineae</taxon>
        <taxon>Suillaceae</taxon>
        <taxon>Suillus</taxon>
    </lineage>
</organism>
<dbReference type="AlphaFoldDB" id="A0A9P7D3D0"/>
<feature type="transmembrane region" description="Helical" evidence="2">
    <location>
        <begin position="12"/>
        <end position="35"/>
    </location>
</feature>
<name>A0A9P7D3D0_9AGAM</name>
<feature type="transmembrane region" description="Helical" evidence="2">
    <location>
        <begin position="55"/>
        <end position="86"/>
    </location>
</feature>